<reference evidence="2 3" key="1">
    <citation type="submission" date="2015-04" db="EMBL/GenBank/DDBJ databases">
        <title>Lasius niger genome sequencing.</title>
        <authorList>
            <person name="Konorov E.A."/>
            <person name="Nikitin M.A."/>
            <person name="Kirill M.V."/>
            <person name="Chang P."/>
        </authorList>
    </citation>
    <scope>NUCLEOTIDE SEQUENCE [LARGE SCALE GENOMIC DNA]</scope>
    <source>
        <tissue evidence="2">Whole</tissue>
    </source>
</reference>
<protein>
    <submittedName>
        <fullName evidence="2">Reverse transcriptase</fullName>
    </submittedName>
</protein>
<evidence type="ECO:0000313" key="2">
    <source>
        <dbReference type="EMBL" id="KMQ90015.1"/>
    </source>
</evidence>
<evidence type="ECO:0000313" key="3">
    <source>
        <dbReference type="Proteomes" id="UP000036403"/>
    </source>
</evidence>
<dbReference type="EMBL" id="LBMM01007118">
    <property type="protein sequence ID" value="KMQ90015.1"/>
    <property type="molecule type" value="Genomic_DNA"/>
</dbReference>
<organism evidence="2 3">
    <name type="scientific">Lasius niger</name>
    <name type="common">Black garden ant</name>
    <dbReference type="NCBI Taxonomy" id="67767"/>
    <lineage>
        <taxon>Eukaryota</taxon>
        <taxon>Metazoa</taxon>
        <taxon>Ecdysozoa</taxon>
        <taxon>Arthropoda</taxon>
        <taxon>Hexapoda</taxon>
        <taxon>Insecta</taxon>
        <taxon>Pterygota</taxon>
        <taxon>Neoptera</taxon>
        <taxon>Endopterygota</taxon>
        <taxon>Hymenoptera</taxon>
        <taxon>Apocrita</taxon>
        <taxon>Aculeata</taxon>
        <taxon>Formicoidea</taxon>
        <taxon>Formicidae</taxon>
        <taxon>Formicinae</taxon>
        <taxon>Lasius</taxon>
        <taxon>Lasius</taxon>
    </lineage>
</organism>
<dbReference type="PANTHER" id="PTHR19446">
    <property type="entry name" value="REVERSE TRANSCRIPTASES"/>
    <property type="match status" value="1"/>
</dbReference>
<dbReference type="InterPro" id="IPR000477">
    <property type="entry name" value="RT_dom"/>
</dbReference>
<keyword evidence="2" id="KW-0548">Nucleotidyltransferase</keyword>
<proteinExistence type="predicted"/>
<dbReference type="Pfam" id="PF00078">
    <property type="entry name" value="RVT_1"/>
    <property type="match status" value="1"/>
</dbReference>
<dbReference type="InterPro" id="IPR043502">
    <property type="entry name" value="DNA/RNA_pol_sf"/>
</dbReference>
<keyword evidence="2" id="KW-0695">RNA-directed DNA polymerase</keyword>
<dbReference type="AlphaFoldDB" id="A0A0J7NBM9"/>
<keyword evidence="3" id="KW-1185">Reference proteome</keyword>
<dbReference type="SUPFAM" id="SSF56672">
    <property type="entry name" value="DNA/RNA polymerases"/>
    <property type="match status" value="1"/>
</dbReference>
<dbReference type="GO" id="GO:0003964">
    <property type="term" value="F:RNA-directed DNA polymerase activity"/>
    <property type="evidence" value="ECO:0007669"/>
    <property type="project" value="UniProtKB-KW"/>
</dbReference>
<sequence>MTKAAHKVLDGDAGSLPHPALAAQLEFWKPVLEADSVGLLRPRAVENPDLAVRDLWSPITEGEVINIRLPRTSAPGLDGLTVHRWFTEVPAILRAAILNTFMATGRIPTRFRHSRTVLIPKSSDLMDPACYRPISVSSVILRHFHKILAQRLATCKLLDVRQRAFISADGAENVAVLSALLFDARINRRQLHVITLDVRKAFDTVSHDAISYVLCKHGLPQGMVEYLSNLYRTAAVRLEIDGEFSEELLPERGVRQGNLLSPLIFNLIMNEILAAVPDQVGYNMLGRNLNALAFADDLVLVGSTRDGAQRSLEGVMAAMLEFV</sequence>
<dbReference type="STRING" id="67767.A0A0J7NBM9"/>
<feature type="domain" description="Reverse transcriptase" evidence="1">
    <location>
        <begin position="100"/>
        <end position="323"/>
    </location>
</feature>
<dbReference type="CDD" id="cd01650">
    <property type="entry name" value="RT_nLTR_like"/>
    <property type="match status" value="1"/>
</dbReference>
<name>A0A0J7NBM9_LASNI</name>
<dbReference type="PROSITE" id="PS50878">
    <property type="entry name" value="RT_POL"/>
    <property type="match status" value="1"/>
</dbReference>
<dbReference type="PaxDb" id="67767-A0A0J7NBM9"/>
<evidence type="ECO:0000259" key="1">
    <source>
        <dbReference type="PROSITE" id="PS50878"/>
    </source>
</evidence>
<comment type="caution">
    <text evidence="2">The sequence shown here is derived from an EMBL/GenBank/DDBJ whole genome shotgun (WGS) entry which is preliminary data.</text>
</comment>
<keyword evidence="2" id="KW-0808">Transferase</keyword>
<gene>
    <name evidence="2" type="ORF">RF55_10281</name>
</gene>
<dbReference type="OrthoDB" id="8195432at2759"/>
<dbReference type="Proteomes" id="UP000036403">
    <property type="component" value="Unassembled WGS sequence"/>
</dbReference>
<accession>A0A0J7NBM9</accession>